<feature type="compositionally biased region" description="Polar residues" evidence="1">
    <location>
        <begin position="307"/>
        <end position="317"/>
    </location>
</feature>
<feature type="compositionally biased region" description="Polar residues" evidence="1">
    <location>
        <begin position="45"/>
        <end position="59"/>
    </location>
</feature>
<gene>
    <name evidence="3" type="ORF">EIK79_05425</name>
</gene>
<dbReference type="Proteomes" id="UP000282322">
    <property type="component" value="Unassembled WGS sequence"/>
</dbReference>
<name>A0A3P3RFA2_9EURY</name>
<sequence>MCHDRMIRKRITISVVVVLVLSVVGAGAVTTGVLAAEETDDNDSRSSATEMAANSTETGTVEANDTDWYAFDVEAGDRIHVDLTMTTDNKENLHFDIIGPNGEEAEAYPNDALGPAYTTNRLVSGPSALGGDIAEQSGTYYVQVRSAGDTIGEPTDYELTVETQTLDQYDPNEQPASAASAESGETISAVMSGSDDDVYALDLEKGETVNLTTNHSNSVLVNTQLLGPNASDVTLHGFLSEHVVAWDYSDSFTYTANTSGTYFIRVTAHEEGIGSFDKEAPYELTATVSGADDGDNDDSRETATEMAPNSTETGALESNDTDWYAFDVESGERIWTHLDLGENDTTLDENTSARLDIFGPSGEKVNDYPHDGM</sequence>
<protein>
    <recommendedName>
        <fullName evidence="2">Peptidase C-terminal archaeal/bacterial domain-containing protein</fullName>
    </recommendedName>
</protein>
<feature type="domain" description="Peptidase C-terminal archaeal/bacterial" evidence="2">
    <location>
        <begin position="65"/>
        <end position="146"/>
    </location>
</feature>
<dbReference type="Gene3D" id="2.60.120.380">
    <property type="match status" value="3"/>
</dbReference>
<dbReference type="EMBL" id="RRCH01000010">
    <property type="protein sequence ID" value="RRJ32206.1"/>
    <property type="molecule type" value="Genomic_DNA"/>
</dbReference>
<evidence type="ECO:0000313" key="3">
    <source>
        <dbReference type="EMBL" id="RRJ32206.1"/>
    </source>
</evidence>
<dbReference type="Pfam" id="PF04151">
    <property type="entry name" value="PPC"/>
    <property type="match status" value="1"/>
</dbReference>
<proteinExistence type="predicted"/>
<evidence type="ECO:0000256" key="1">
    <source>
        <dbReference type="SAM" id="MobiDB-lite"/>
    </source>
</evidence>
<organism evidence="3 4">
    <name type="scientific">Halocatena pleomorpha</name>
    <dbReference type="NCBI Taxonomy" id="1785090"/>
    <lineage>
        <taxon>Archaea</taxon>
        <taxon>Methanobacteriati</taxon>
        <taxon>Methanobacteriota</taxon>
        <taxon>Stenosarchaea group</taxon>
        <taxon>Halobacteria</taxon>
        <taxon>Halobacteriales</taxon>
        <taxon>Natronomonadaceae</taxon>
        <taxon>Halocatena</taxon>
    </lineage>
</organism>
<evidence type="ECO:0000313" key="4">
    <source>
        <dbReference type="Proteomes" id="UP000282322"/>
    </source>
</evidence>
<evidence type="ECO:0000259" key="2">
    <source>
        <dbReference type="Pfam" id="PF04151"/>
    </source>
</evidence>
<feature type="non-terminal residue" evidence="3">
    <location>
        <position position="373"/>
    </location>
</feature>
<accession>A0A3P3RFA2</accession>
<dbReference type="InterPro" id="IPR007280">
    <property type="entry name" value="Peptidase_C_arc/bac"/>
</dbReference>
<reference evidence="3 4" key="1">
    <citation type="submission" date="2018-11" db="EMBL/GenBank/DDBJ databases">
        <title>Taxonoimc description of Halomarina strain SPP-AMP-1.</title>
        <authorList>
            <person name="Pal Y."/>
            <person name="Srinivasana K."/>
            <person name="Verma A."/>
            <person name="Kumar P."/>
        </authorList>
    </citation>
    <scope>NUCLEOTIDE SEQUENCE [LARGE SCALE GENOMIC DNA]</scope>
    <source>
        <strain evidence="3 4">SPP-AMP-1</strain>
    </source>
</reference>
<comment type="caution">
    <text evidence="3">The sequence shown here is derived from an EMBL/GenBank/DDBJ whole genome shotgun (WGS) entry which is preliminary data.</text>
</comment>
<dbReference type="AlphaFoldDB" id="A0A3P3RFA2"/>
<feature type="region of interest" description="Disordered" evidence="1">
    <location>
        <begin position="287"/>
        <end position="317"/>
    </location>
</feature>
<feature type="region of interest" description="Disordered" evidence="1">
    <location>
        <begin position="39"/>
        <end position="59"/>
    </location>
</feature>
<keyword evidence="4" id="KW-1185">Reference proteome</keyword>